<dbReference type="PANTHER" id="PTHR44591:SF24">
    <property type="entry name" value="PROTEIN-GLUTAMATE METHYLESTERASE_PROTEIN-GLUTAMINE GLUTAMINASE 1"/>
    <property type="match status" value="1"/>
</dbReference>
<dbReference type="AlphaFoldDB" id="A0A3N1L083"/>
<protein>
    <submittedName>
        <fullName evidence="4">CheY-like chemotaxis protein</fullName>
    </submittedName>
</protein>
<accession>A0A3N1L083</accession>
<comment type="caution">
    <text evidence="4">The sequence shown here is derived from an EMBL/GenBank/DDBJ whole genome shotgun (WGS) entry which is preliminary data.</text>
</comment>
<dbReference type="EMBL" id="RJKX01000015">
    <property type="protein sequence ID" value="ROP84439.1"/>
    <property type="molecule type" value="Genomic_DNA"/>
</dbReference>
<gene>
    <name evidence="4" type="ORF">EDC65_3791</name>
</gene>
<reference evidence="4 5" key="1">
    <citation type="submission" date="2018-11" db="EMBL/GenBank/DDBJ databases">
        <title>Genomic Encyclopedia of Type Strains, Phase IV (KMG-IV): sequencing the most valuable type-strain genomes for metagenomic binning, comparative biology and taxonomic classification.</title>
        <authorList>
            <person name="Goeker M."/>
        </authorList>
    </citation>
    <scope>NUCLEOTIDE SEQUENCE [LARGE SCALE GENOMIC DNA]</scope>
    <source>
        <strain evidence="4 5">DSM 5900</strain>
    </source>
</reference>
<keyword evidence="1 2" id="KW-0597">Phosphoprotein</keyword>
<dbReference type="SUPFAM" id="SSF52172">
    <property type="entry name" value="CheY-like"/>
    <property type="match status" value="1"/>
</dbReference>
<dbReference type="Proteomes" id="UP000278222">
    <property type="component" value="Unassembled WGS sequence"/>
</dbReference>
<organism evidence="4 5">
    <name type="scientific">Stella humosa</name>
    <dbReference type="NCBI Taxonomy" id="94"/>
    <lineage>
        <taxon>Bacteria</taxon>
        <taxon>Pseudomonadati</taxon>
        <taxon>Pseudomonadota</taxon>
        <taxon>Alphaproteobacteria</taxon>
        <taxon>Rhodospirillales</taxon>
        <taxon>Stellaceae</taxon>
        <taxon>Stella</taxon>
    </lineage>
</organism>
<dbReference type="Pfam" id="PF00072">
    <property type="entry name" value="Response_reg"/>
    <property type="match status" value="1"/>
</dbReference>
<dbReference type="GO" id="GO:0000160">
    <property type="term" value="P:phosphorelay signal transduction system"/>
    <property type="evidence" value="ECO:0007669"/>
    <property type="project" value="InterPro"/>
</dbReference>
<dbReference type="PANTHER" id="PTHR44591">
    <property type="entry name" value="STRESS RESPONSE REGULATOR PROTEIN 1"/>
    <property type="match status" value="1"/>
</dbReference>
<dbReference type="InterPro" id="IPR011006">
    <property type="entry name" value="CheY-like_superfamily"/>
</dbReference>
<dbReference type="InterPro" id="IPR001789">
    <property type="entry name" value="Sig_transdc_resp-reg_receiver"/>
</dbReference>
<dbReference type="SMART" id="SM00448">
    <property type="entry name" value="REC"/>
    <property type="match status" value="1"/>
</dbReference>
<name>A0A3N1L083_9PROT</name>
<dbReference type="PROSITE" id="PS50110">
    <property type="entry name" value="RESPONSE_REGULATORY"/>
    <property type="match status" value="1"/>
</dbReference>
<keyword evidence="5" id="KW-1185">Reference proteome</keyword>
<dbReference type="RefSeq" id="WP_197735713.1">
    <property type="nucleotide sequence ID" value="NZ_AP019700.1"/>
</dbReference>
<evidence type="ECO:0000259" key="3">
    <source>
        <dbReference type="PROSITE" id="PS50110"/>
    </source>
</evidence>
<dbReference type="InterPro" id="IPR050595">
    <property type="entry name" value="Bact_response_regulator"/>
</dbReference>
<evidence type="ECO:0000256" key="2">
    <source>
        <dbReference type="PROSITE-ProRule" id="PRU00169"/>
    </source>
</evidence>
<feature type="modified residue" description="4-aspartylphosphate" evidence="2">
    <location>
        <position position="60"/>
    </location>
</feature>
<feature type="domain" description="Response regulatory" evidence="3">
    <location>
        <begin position="10"/>
        <end position="120"/>
    </location>
</feature>
<evidence type="ECO:0000313" key="4">
    <source>
        <dbReference type="EMBL" id="ROP84439.1"/>
    </source>
</evidence>
<evidence type="ECO:0000313" key="5">
    <source>
        <dbReference type="Proteomes" id="UP000278222"/>
    </source>
</evidence>
<dbReference type="Gene3D" id="3.40.50.2300">
    <property type="match status" value="1"/>
</dbReference>
<proteinExistence type="predicted"/>
<sequence length="125" mass="13260">MDSASIAGIRIMIVEDEAMITLLLQDMLEEMGCIIAATAAGLDEALAAAETTALDIAILDVNLGGTETYPVADVLRRRGIPYVFSTGYGASTLHADHQGRPTLQKPFVERDLLRCIGQGLGRTAA</sequence>
<evidence type="ECO:0000256" key="1">
    <source>
        <dbReference type="ARBA" id="ARBA00022553"/>
    </source>
</evidence>